<dbReference type="OrthoDB" id="2356263at2"/>
<dbReference type="SUPFAM" id="SSF48498">
    <property type="entry name" value="Tetracyclin repressor-like, C-terminal domain"/>
    <property type="match status" value="1"/>
</dbReference>
<dbReference type="InterPro" id="IPR009057">
    <property type="entry name" value="Homeodomain-like_sf"/>
</dbReference>
<dbReference type="PRINTS" id="PR00455">
    <property type="entry name" value="HTHTETR"/>
</dbReference>
<evidence type="ECO:0000313" key="5">
    <source>
        <dbReference type="EMBL" id="PCE41724.1"/>
    </source>
</evidence>
<keyword evidence="1 2" id="KW-0238">DNA-binding</keyword>
<dbReference type="PANTHER" id="PTHR30055">
    <property type="entry name" value="HTH-TYPE TRANSCRIPTIONAL REGULATOR RUTR"/>
    <property type="match status" value="1"/>
</dbReference>
<dbReference type="InterPro" id="IPR036271">
    <property type="entry name" value="Tet_transcr_reg_TetR-rel_C_sf"/>
</dbReference>
<organism evidence="5 6">
    <name type="scientific">Rhizorhabdus dicambivorans</name>
    <dbReference type="NCBI Taxonomy" id="1850238"/>
    <lineage>
        <taxon>Bacteria</taxon>
        <taxon>Pseudomonadati</taxon>
        <taxon>Pseudomonadota</taxon>
        <taxon>Alphaproteobacteria</taxon>
        <taxon>Sphingomonadales</taxon>
        <taxon>Sphingomonadaceae</taxon>
        <taxon>Rhizorhabdus</taxon>
    </lineage>
</organism>
<sequence>MEEGNEQGSTVSRGRRGSAKGEQTRMRILDAAEELFSVRGYYGVSLRDITVHARVENALASYHFGTKDKLFVAVIERRAAEHRADMLAAFEQVIAEAAPGQPSNEALVRAYGRPPMEKIGRGKDWAAYIRLIVSLQNLDRRDRVSILTSPFYDDVIKYVIDIFLRANPGVPRRRVLMGLYFLHGAFIHILSQVRALERVMEEQDEPLQGADDVLDELAGFFAARMRATN</sequence>
<dbReference type="PROSITE" id="PS01081">
    <property type="entry name" value="HTH_TETR_1"/>
    <property type="match status" value="1"/>
</dbReference>
<dbReference type="EMBL" id="NWUF01000012">
    <property type="protein sequence ID" value="PCE41724.1"/>
    <property type="molecule type" value="Genomic_DNA"/>
</dbReference>
<evidence type="ECO:0000313" key="6">
    <source>
        <dbReference type="Proteomes" id="UP000218934"/>
    </source>
</evidence>
<feature type="region of interest" description="Disordered" evidence="3">
    <location>
        <begin position="1"/>
        <end position="23"/>
    </location>
</feature>
<dbReference type="Pfam" id="PF00440">
    <property type="entry name" value="TetR_N"/>
    <property type="match status" value="1"/>
</dbReference>
<dbReference type="PROSITE" id="PS50977">
    <property type="entry name" value="HTH_TETR_2"/>
    <property type="match status" value="1"/>
</dbReference>
<feature type="DNA-binding region" description="H-T-H motif" evidence="2">
    <location>
        <begin position="45"/>
        <end position="64"/>
    </location>
</feature>
<evidence type="ECO:0000256" key="1">
    <source>
        <dbReference type="ARBA" id="ARBA00023125"/>
    </source>
</evidence>
<protein>
    <submittedName>
        <fullName evidence="5">TetR/AcrR family transcriptional regulator</fullName>
    </submittedName>
</protein>
<dbReference type="InterPro" id="IPR041586">
    <property type="entry name" value="PsrA_TetR_C"/>
</dbReference>
<dbReference type="InterPro" id="IPR001647">
    <property type="entry name" value="HTH_TetR"/>
</dbReference>
<name>A0A2A4FVK7_9SPHN</name>
<evidence type="ECO:0000259" key="4">
    <source>
        <dbReference type="PROSITE" id="PS50977"/>
    </source>
</evidence>
<keyword evidence="6" id="KW-1185">Reference proteome</keyword>
<dbReference type="InterPro" id="IPR023772">
    <property type="entry name" value="DNA-bd_HTH_TetR-type_CS"/>
</dbReference>
<evidence type="ECO:0000256" key="3">
    <source>
        <dbReference type="SAM" id="MobiDB-lite"/>
    </source>
</evidence>
<dbReference type="InterPro" id="IPR050109">
    <property type="entry name" value="HTH-type_TetR-like_transc_reg"/>
</dbReference>
<feature type="compositionally biased region" description="Polar residues" evidence="3">
    <location>
        <begin position="1"/>
        <end position="12"/>
    </location>
</feature>
<dbReference type="Gene3D" id="1.10.357.10">
    <property type="entry name" value="Tetracycline Repressor, domain 2"/>
    <property type="match status" value="1"/>
</dbReference>
<accession>A0A2A4FVK7</accession>
<feature type="domain" description="HTH tetR-type" evidence="4">
    <location>
        <begin position="22"/>
        <end position="82"/>
    </location>
</feature>
<dbReference type="GO" id="GO:0003700">
    <property type="term" value="F:DNA-binding transcription factor activity"/>
    <property type="evidence" value="ECO:0007669"/>
    <property type="project" value="TreeGrafter"/>
</dbReference>
<dbReference type="Proteomes" id="UP000218934">
    <property type="component" value="Unassembled WGS sequence"/>
</dbReference>
<reference evidence="5 6" key="1">
    <citation type="submission" date="2017-09" db="EMBL/GenBank/DDBJ databases">
        <title>The Catabolism of 3,6-Dichlorosalicylic acid is Initiated by the Cytochrome P450 Monooxygenase DsmABC in Rhizorhabdus dicambivorans Ndbn-20.</title>
        <authorList>
            <person name="Na L."/>
        </authorList>
    </citation>
    <scope>NUCLEOTIDE SEQUENCE [LARGE SCALE GENOMIC DNA]</scope>
    <source>
        <strain evidence="5 6">Ndbn-20m</strain>
    </source>
</reference>
<dbReference type="GO" id="GO:0000976">
    <property type="term" value="F:transcription cis-regulatory region binding"/>
    <property type="evidence" value="ECO:0007669"/>
    <property type="project" value="TreeGrafter"/>
</dbReference>
<dbReference type="KEGG" id="rdi:CMV14_18895"/>
<dbReference type="PANTHER" id="PTHR30055:SF235">
    <property type="entry name" value="TRANSCRIPTIONAL REGULATORY PROTEIN"/>
    <property type="match status" value="1"/>
</dbReference>
<proteinExistence type="predicted"/>
<dbReference type="Pfam" id="PF17939">
    <property type="entry name" value="TetR_C_30"/>
    <property type="match status" value="1"/>
</dbReference>
<gene>
    <name evidence="5" type="ORF">COO09_13235</name>
</gene>
<dbReference type="SUPFAM" id="SSF46689">
    <property type="entry name" value="Homeodomain-like"/>
    <property type="match status" value="1"/>
</dbReference>
<dbReference type="AlphaFoldDB" id="A0A2A4FVK7"/>
<evidence type="ECO:0000256" key="2">
    <source>
        <dbReference type="PROSITE-ProRule" id="PRU00335"/>
    </source>
</evidence>
<comment type="caution">
    <text evidence="5">The sequence shown here is derived from an EMBL/GenBank/DDBJ whole genome shotgun (WGS) entry which is preliminary data.</text>
</comment>